<dbReference type="InterPro" id="IPR029044">
    <property type="entry name" value="Nucleotide-diphossugar_trans"/>
</dbReference>
<proteinExistence type="predicted"/>
<dbReference type="InterPro" id="IPR050587">
    <property type="entry name" value="GNT1/Glycosyltrans_8"/>
</dbReference>
<dbReference type="PANTHER" id="PTHR11183">
    <property type="entry name" value="GLYCOGENIN SUBFAMILY MEMBER"/>
    <property type="match status" value="1"/>
</dbReference>
<dbReference type="Proteomes" id="UP001303373">
    <property type="component" value="Chromosome 13"/>
</dbReference>
<dbReference type="SUPFAM" id="SSF53448">
    <property type="entry name" value="Nucleotide-diphospho-sugar transferases"/>
    <property type="match status" value="1"/>
</dbReference>
<reference evidence="1 2" key="1">
    <citation type="submission" date="2023-11" db="EMBL/GenBank/DDBJ databases">
        <title>An acidophilic fungus is an integral part of prey digestion in a carnivorous sundew plant.</title>
        <authorList>
            <person name="Tsai I.J."/>
        </authorList>
    </citation>
    <scope>NUCLEOTIDE SEQUENCE [LARGE SCALE GENOMIC DNA]</scope>
    <source>
        <strain evidence="1">169a</strain>
    </source>
</reference>
<accession>A0AAQ3M9W0</accession>
<dbReference type="AlphaFoldDB" id="A0AAQ3M9W0"/>
<dbReference type="Gene3D" id="3.90.550.10">
    <property type="entry name" value="Spore Coat Polysaccharide Biosynthesis Protein SpsA, Chain A"/>
    <property type="match status" value="1"/>
</dbReference>
<sequence length="354" mass="40693">MGLSTCMISMNRARPGGRQALAAVILVFVVFFLFLPKEYGVRDFSGLSWLTHPSNVLIDDIDWSEFAYCTYATSSSDLCNSVMLLEALHQVDVRADRVLLFSREWDVDGENVTDEVRLLRRARDEYGAKLQPIDILRADDVTDPTWAAGFTKWLAFNQTQYKRVLTLDSDGTILRPMDELFLLPSVSVAMPRAYWLNDSLSAQVTLVQPSSSAFSRIQEQIAKRGPNDFDMEIINALYEDSCMVIPHRPYNLLTGEFRKEGSEHAAYLADPDEQWDPIKIMGEAKYIHFSDWPLPKPWAAYNDEVKQKIMPKCGGIDEPSDNECADRKLWNWLYDDFRDRRTKVCGSQFRSWER</sequence>
<gene>
    <name evidence="1" type="ORF">R9X50_00754000</name>
</gene>
<name>A0AAQ3M9W0_9PEZI</name>
<keyword evidence="2" id="KW-1185">Reference proteome</keyword>
<organism evidence="1 2">
    <name type="scientific">Acrodontium crateriforme</name>
    <dbReference type="NCBI Taxonomy" id="150365"/>
    <lineage>
        <taxon>Eukaryota</taxon>
        <taxon>Fungi</taxon>
        <taxon>Dikarya</taxon>
        <taxon>Ascomycota</taxon>
        <taxon>Pezizomycotina</taxon>
        <taxon>Dothideomycetes</taxon>
        <taxon>Dothideomycetidae</taxon>
        <taxon>Mycosphaerellales</taxon>
        <taxon>Teratosphaeriaceae</taxon>
        <taxon>Acrodontium</taxon>
    </lineage>
</organism>
<evidence type="ECO:0000313" key="2">
    <source>
        <dbReference type="Proteomes" id="UP001303373"/>
    </source>
</evidence>
<protein>
    <submittedName>
        <fullName evidence="1">Glucose n-acetyltransferase 1</fullName>
    </submittedName>
</protein>
<dbReference type="EMBL" id="CP138592">
    <property type="protein sequence ID" value="WPH04647.1"/>
    <property type="molecule type" value="Genomic_DNA"/>
</dbReference>
<evidence type="ECO:0000313" key="1">
    <source>
        <dbReference type="EMBL" id="WPH04647.1"/>
    </source>
</evidence>